<dbReference type="PROSITE" id="PS51257">
    <property type="entry name" value="PROKAR_LIPOPROTEIN"/>
    <property type="match status" value="1"/>
</dbReference>
<keyword evidence="3" id="KW-1185">Reference proteome</keyword>
<dbReference type="InterPro" id="IPR050490">
    <property type="entry name" value="Bact_solute-bd_prot1"/>
</dbReference>
<dbReference type="EMBL" id="JAASRO010000001">
    <property type="protein sequence ID" value="NIK61585.1"/>
    <property type="molecule type" value="Genomic_DNA"/>
</dbReference>
<keyword evidence="1" id="KW-0732">Signal</keyword>
<organism evidence="2 3">
    <name type="scientific">Kribbella shirazensis</name>
    <dbReference type="NCBI Taxonomy" id="1105143"/>
    <lineage>
        <taxon>Bacteria</taxon>
        <taxon>Bacillati</taxon>
        <taxon>Actinomycetota</taxon>
        <taxon>Actinomycetes</taxon>
        <taxon>Propionibacteriales</taxon>
        <taxon>Kribbellaceae</taxon>
        <taxon>Kribbella</taxon>
    </lineage>
</organism>
<dbReference type="Pfam" id="PF01547">
    <property type="entry name" value="SBP_bac_1"/>
    <property type="match status" value="1"/>
</dbReference>
<reference evidence="2 3" key="1">
    <citation type="submission" date="2020-03" db="EMBL/GenBank/DDBJ databases">
        <title>Sequencing the genomes of 1000 actinobacteria strains.</title>
        <authorList>
            <person name="Klenk H.-P."/>
        </authorList>
    </citation>
    <scope>NUCLEOTIDE SEQUENCE [LARGE SCALE GENOMIC DNA]</scope>
    <source>
        <strain evidence="2 3">DSM 45490</strain>
    </source>
</reference>
<dbReference type="PANTHER" id="PTHR43649:SF12">
    <property type="entry name" value="DIACETYLCHITOBIOSE BINDING PROTEIN DASA"/>
    <property type="match status" value="1"/>
</dbReference>
<dbReference type="RefSeq" id="WP_167216186.1">
    <property type="nucleotide sequence ID" value="NZ_JAASRO010000001.1"/>
</dbReference>
<proteinExistence type="predicted"/>
<dbReference type="AlphaFoldDB" id="A0A7X5VI01"/>
<dbReference type="SUPFAM" id="SSF53850">
    <property type="entry name" value="Periplasmic binding protein-like II"/>
    <property type="match status" value="1"/>
</dbReference>
<feature type="signal peptide" evidence="1">
    <location>
        <begin position="1"/>
        <end position="23"/>
    </location>
</feature>
<dbReference type="Proteomes" id="UP000555407">
    <property type="component" value="Unassembled WGS sequence"/>
</dbReference>
<protein>
    <submittedName>
        <fullName evidence="2">Sorbitol/mannitol transport system substrate-binding protein</fullName>
    </submittedName>
</protein>
<dbReference type="InterPro" id="IPR006059">
    <property type="entry name" value="SBP"/>
</dbReference>
<evidence type="ECO:0000256" key="1">
    <source>
        <dbReference type="SAM" id="SignalP"/>
    </source>
</evidence>
<comment type="caution">
    <text evidence="2">The sequence shown here is derived from an EMBL/GenBank/DDBJ whole genome shotgun (WGS) entry which is preliminary data.</text>
</comment>
<dbReference type="Gene3D" id="3.40.190.10">
    <property type="entry name" value="Periplasmic binding protein-like II"/>
    <property type="match status" value="1"/>
</dbReference>
<name>A0A7X5VI01_9ACTN</name>
<sequence length="439" mass="47105">MSSSRGAGWVRATLCVTMAVALAACGAGSRTGSETATKVACDFEKPAEAVTVDVLAYNSSAIDPYTNTMVASCSKNGVTVKHEPIDFGGQVQKTTATLAGETGTYDVLETYGFVIPQFASGEKLRPLNELFDKYSGEYGLDKINKSMRDTMSYDGKLYALPMQAQMYVLAYRKDVFDKLGLKPPTTFAELRAVSKKIQDAGEIKHPLALPWLASSDIITAYDAALGSLGTNLTDPAGKTANLDTPQSKQALQELLSLRPFMDPEVTTFDQPAVQQQLFNGSAAIGIMFSGRMADLVNKSNTRFHDKFAFAPPPKVAENAPRQYSALSVDGWSIPRNTKVDPDLLFQVIASSVSEEASKASMPAAYPARDGMVSESSSPYAAAANDAIKNAPPAEPYPWTSQISNDIRPVVADVLLGKTSVDQGTRQMQQIATKILAGHQ</sequence>
<dbReference type="PANTHER" id="PTHR43649">
    <property type="entry name" value="ARABINOSE-BINDING PROTEIN-RELATED"/>
    <property type="match status" value="1"/>
</dbReference>
<gene>
    <name evidence="2" type="ORF">BJY22_007302</name>
</gene>
<accession>A0A7X5VI01</accession>
<evidence type="ECO:0000313" key="3">
    <source>
        <dbReference type="Proteomes" id="UP000555407"/>
    </source>
</evidence>
<evidence type="ECO:0000313" key="2">
    <source>
        <dbReference type="EMBL" id="NIK61585.1"/>
    </source>
</evidence>
<feature type="chain" id="PRO_5031132350" evidence="1">
    <location>
        <begin position="24"/>
        <end position="439"/>
    </location>
</feature>